<feature type="transmembrane region" description="Helical" evidence="8">
    <location>
        <begin position="102"/>
        <end position="124"/>
    </location>
</feature>
<feature type="transmembrane region" description="Helical" evidence="8">
    <location>
        <begin position="255"/>
        <end position="281"/>
    </location>
</feature>
<dbReference type="AlphaFoldDB" id="A0A7W5H4X9"/>
<dbReference type="InterPro" id="IPR000515">
    <property type="entry name" value="MetI-like"/>
</dbReference>
<keyword evidence="2" id="KW-0813">Transport</keyword>
<comment type="caution">
    <text evidence="10">The sequence shown here is derived from an EMBL/GenBank/DDBJ whole genome shotgun (WGS) entry which is preliminary data.</text>
</comment>
<evidence type="ECO:0000256" key="6">
    <source>
        <dbReference type="ARBA" id="ARBA00022989"/>
    </source>
</evidence>
<feature type="transmembrane region" description="Helical" evidence="8">
    <location>
        <begin position="351"/>
        <end position="372"/>
    </location>
</feature>
<feature type="transmembrane region" description="Helical" evidence="8">
    <location>
        <begin position="435"/>
        <end position="458"/>
    </location>
</feature>
<dbReference type="PANTHER" id="PTHR43357:SF3">
    <property type="entry name" value="FE(3+)-TRANSPORT SYSTEM PERMEASE PROTEIN FBPB 2"/>
    <property type="match status" value="1"/>
</dbReference>
<keyword evidence="5 8" id="KW-0812">Transmembrane</keyword>
<feature type="domain" description="ABC transmembrane type-1" evidence="9">
    <location>
        <begin position="314"/>
        <end position="510"/>
    </location>
</feature>
<keyword evidence="7 8" id="KW-0472">Membrane</keyword>
<reference evidence="10 11" key="1">
    <citation type="submission" date="2020-08" db="EMBL/GenBank/DDBJ databases">
        <title>Genomic Encyclopedia of Type Strains, Phase III (KMG-III): the genomes of soil and plant-associated and newly described type strains.</title>
        <authorList>
            <person name="Whitman W."/>
        </authorList>
    </citation>
    <scope>NUCLEOTIDE SEQUENCE [LARGE SCALE GENOMIC DNA]</scope>
    <source>
        <strain evidence="10 11">CECT 8075</strain>
    </source>
</reference>
<feature type="transmembrane region" description="Helical" evidence="8">
    <location>
        <begin position="392"/>
        <end position="414"/>
    </location>
</feature>
<dbReference type="EMBL" id="JACHXU010000003">
    <property type="protein sequence ID" value="MBB3205296.1"/>
    <property type="molecule type" value="Genomic_DNA"/>
</dbReference>
<feature type="transmembrane region" description="Helical" evidence="8">
    <location>
        <begin position="16"/>
        <end position="40"/>
    </location>
</feature>
<dbReference type="GO" id="GO:0005886">
    <property type="term" value="C:plasma membrane"/>
    <property type="evidence" value="ECO:0007669"/>
    <property type="project" value="UniProtKB-SubCell"/>
</dbReference>
<protein>
    <submittedName>
        <fullName evidence="10">Iron(III) transport system permease protein</fullName>
    </submittedName>
</protein>
<accession>A0A7W5H4X9</accession>
<evidence type="ECO:0000256" key="7">
    <source>
        <dbReference type="ARBA" id="ARBA00023136"/>
    </source>
</evidence>
<dbReference type="PANTHER" id="PTHR43357">
    <property type="entry name" value="INNER MEMBRANE ABC TRANSPORTER PERMEASE PROTEIN YDCV"/>
    <property type="match status" value="1"/>
</dbReference>
<evidence type="ECO:0000256" key="1">
    <source>
        <dbReference type="ARBA" id="ARBA00004429"/>
    </source>
</evidence>
<proteinExistence type="predicted"/>
<feature type="transmembrane region" description="Helical" evidence="8">
    <location>
        <begin position="157"/>
        <end position="178"/>
    </location>
</feature>
<dbReference type="RefSeq" id="WP_184302672.1">
    <property type="nucleotide sequence ID" value="NZ_JACHXU010000003.1"/>
</dbReference>
<dbReference type="InterPro" id="IPR035906">
    <property type="entry name" value="MetI-like_sf"/>
</dbReference>
<name>A0A7W5H4X9_9BACT</name>
<evidence type="ECO:0000313" key="11">
    <source>
        <dbReference type="Proteomes" id="UP000536179"/>
    </source>
</evidence>
<feature type="transmembrane region" description="Helical" evidence="8">
    <location>
        <begin position="61"/>
        <end position="82"/>
    </location>
</feature>
<evidence type="ECO:0000256" key="2">
    <source>
        <dbReference type="ARBA" id="ARBA00022448"/>
    </source>
</evidence>
<evidence type="ECO:0000259" key="9">
    <source>
        <dbReference type="PROSITE" id="PS50928"/>
    </source>
</evidence>
<feature type="transmembrane region" description="Helical" evidence="8">
    <location>
        <begin position="198"/>
        <end position="219"/>
    </location>
</feature>
<evidence type="ECO:0000256" key="3">
    <source>
        <dbReference type="ARBA" id="ARBA00022475"/>
    </source>
</evidence>
<evidence type="ECO:0000256" key="8">
    <source>
        <dbReference type="SAM" id="Phobius"/>
    </source>
</evidence>
<dbReference type="PROSITE" id="PS50928">
    <property type="entry name" value="ABC_TM1"/>
    <property type="match status" value="1"/>
</dbReference>
<dbReference type="Gene3D" id="1.10.3720.10">
    <property type="entry name" value="MetI-like"/>
    <property type="match status" value="2"/>
</dbReference>
<feature type="transmembrane region" description="Helical" evidence="8">
    <location>
        <begin position="318"/>
        <end position="339"/>
    </location>
</feature>
<dbReference type="Proteomes" id="UP000536179">
    <property type="component" value="Unassembled WGS sequence"/>
</dbReference>
<sequence length="520" mass="56372">MELFADDWTAAISTTFALMAVSSVIAITIGIPAAACAVILRQSCLPATRGGGIDRLRRMLVTTWFMAMLFSIATPLIMHAAVWESTAGKFGWLMKTMTGGNLLWVGWIHGVHGAAIVATATFWATRNIAPEVIQHAELDFGKTSAWFRVRLPIARPWVLASIVIVWLLAATEMSIADLHSVRTVADQFYLFYALDPNATAITVTTWLPLIVGGIPAFVWMRLRKKRLRIAGKIDGHENRGTQHSLSFDGQPTRPLTVIASTLGVLTSMIVCQGAIVAGLIVQSGHLVRVENGKPIASWSVSACVHALGNAPSMFAREYVWTLQLALFTALAVTPLAWVLARWGRGHAKTGWLVDCAMTMLFLIPGPIVAMAVVKFFASGIPFGEMLATQTLIPTICSVGIRSLVIAYVLLRVGYEQISQPIWQSSQLDGNTLTRLFRIEIPLVWPTALAAFIVAAVVASGDVPAALAVLPPGVTTVGTRLFGLLHSGSRYHEASLAFWYLVAIIALSWVAWRVAAKNLSR</sequence>
<dbReference type="GO" id="GO:0055085">
    <property type="term" value="P:transmembrane transport"/>
    <property type="evidence" value="ECO:0007669"/>
    <property type="project" value="InterPro"/>
</dbReference>
<keyword evidence="11" id="KW-1185">Reference proteome</keyword>
<evidence type="ECO:0000256" key="5">
    <source>
        <dbReference type="ARBA" id="ARBA00022692"/>
    </source>
</evidence>
<comment type="subcellular location">
    <subcellularLocation>
        <location evidence="1">Cell inner membrane</location>
        <topology evidence="1">Multi-pass membrane protein</topology>
    </subcellularLocation>
</comment>
<dbReference type="SUPFAM" id="SSF161098">
    <property type="entry name" value="MetI-like"/>
    <property type="match status" value="2"/>
</dbReference>
<organism evidence="10 11">
    <name type="scientific">Aporhodopirellula rubra</name>
    <dbReference type="NCBI Taxonomy" id="980271"/>
    <lineage>
        <taxon>Bacteria</taxon>
        <taxon>Pseudomonadati</taxon>
        <taxon>Planctomycetota</taxon>
        <taxon>Planctomycetia</taxon>
        <taxon>Pirellulales</taxon>
        <taxon>Pirellulaceae</taxon>
        <taxon>Aporhodopirellula</taxon>
    </lineage>
</organism>
<keyword evidence="4" id="KW-0997">Cell inner membrane</keyword>
<evidence type="ECO:0000313" key="10">
    <source>
        <dbReference type="EMBL" id="MBB3205296.1"/>
    </source>
</evidence>
<keyword evidence="6 8" id="KW-1133">Transmembrane helix</keyword>
<keyword evidence="3" id="KW-1003">Cell membrane</keyword>
<evidence type="ECO:0000256" key="4">
    <source>
        <dbReference type="ARBA" id="ARBA00022519"/>
    </source>
</evidence>
<feature type="transmembrane region" description="Helical" evidence="8">
    <location>
        <begin position="496"/>
        <end position="514"/>
    </location>
</feature>
<gene>
    <name evidence="10" type="ORF">FHS27_001096</name>
</gene>